<dbReference type="InterPro" id="IPR011990">
    <property type="entry name" value="TPR-like_helical_dom_sf"/>
</dbReference>
<dbReference type="InterPro" id="IPR018957">
    <property type="entry name" value="Znf_C3HC4_RING-type"/>
</dbReference>
<dbReference type="Gene3D" id="6.10.140.2220">
    <property type="match status" value="1"/>
</dbReference>
<dbReference type="GO" id="GO:0016567">
    <property type="term" value="P:protein ubiquitination"/>
    <property type="evidence" value="ECO:0007669"/>
    <property type="project" value="TreeGrafter"/>
</dbReference>
<dbReference type="EnsemblProtists" id="EOD09444">
    <property type="protein sequence ID" value="EOD09444"/>
    <property type="gene ID" value="EMIHUDRAFT_197873"/>
</dbReference>
<dbReference type="STRING" id="2903.R1DL64"/>
<evidence type="ECO:0000256" key="5">
    <source>
        <dbReference type="ARBA" id="ARBA00022833"/>
    </source>
</evidence>
<evidence type="ECO:0000256" key="4">
    <source>
        <dbReference type="ARBA" id="ARBA00022786"/>
    </source>
</evidence>
<proteinExistence type="predicted"/>
<keyword evidence="4" id="KW-0833">Ubl conjugation pathway</keyword>
<accession>A0A0D3IDV9</accession>
<dbReference type="GeneID" id="17255555"/>
<dbReference type="PANTHER" id="PTHR15067">
    <property type="entry name" value="E3 UBIQUITIN-PROTEIN LIGASE RNF8"/>
    <property type="match status" value="1"/>
</dbReference>
<keyword evidence="5" id="KW-0862">Zinc</keyword>
<dbReference type="GO" id="GO:0006511">
    <property type="term" value="P:ubiquitin-dependent protein catabolic process"/>
    <property type="evidence" value="ECO:0007669"/>
    <property type="project" value="TreeGrafter"/>
</dbReference>
<organism evidence="9 10">
    <name type="scientific">Emiliania huxleyi (strain CCMP1516)</name>
    <dbReference type="NCBI Taxonomy" id="280463"/>
    <lineage>
        <taxon>Eukaryota</taxon>
        <taxon>Haptista</taxon>
        <taxon>Haptophyta</taxon>
        <taxon>Prymnesiophyceae</taxon>
        <taxon>Isochrysidales</taxon>
        <taxon>Noelaerhabdaceae</taxon>
        <taxon>Emiliania</taxon>
    </lineage>
</organism>
<sequence>MSREHIECDACDKPNATKRCSNCKLVFYCSAKCQRSHWPQHKPDCRSFHQSLAAELAYRTAPEAPGAQVPPQTTDTCGICLERLNQPVTLEGCGHMFCHSCLRNYQNFSPNATCPFCRAQLPDVDQHSLDRASMHTARAQKISGAEKQAQCELALAEVQKILDVDPTDLRAGHMRAEILLIAGDAESAVTAFKAVLELNSSNQNVQDERRQILAQADAAFAAGDDDEADRLMTMLEQGGASPKVFAGGKQGLLETKLKLAAAQQDMADWEAAMELYMSIVRDMGDDHTYGGPKLQLKLWMGMTRVFFETGEYERAICGPGSMGIAMNRHYPGVHKYVALSEKASGDLTAAIRTASRAVLYEAPWDPDNKAENHALLNDLIAQRDESGSVTA</sequence>
<dbReference type="GO" id="GO:0008270">
    <property type="term" value="F:zinc ion binding"/>
    <property type="evidence" value="ECO:0007669"/>
    <property type="project" value="UniProtKB-KW"/>
</dbReference>
<dbReference type="Proteomes" id="UP000013827">
    <property type="component" value="Unassembled WGS sequence"/>
</dbReference>
<dbReference type="HOGENOM" id="CLU_706838_0_0_1"/>
<evidence type="ECO:0000256" key="3">
    <source>
        <dbReference type="ARBA" id="ARBA00022771"/>
    </source>
</evidence>
<evidence type="ECO:0000259" key="8">
    <source>
        <dbReference type="PROSITE" id="PS50865"/>
    </source>
</evidence>
<dbReference type="GO" id="GO:0005829">
    <property type="term" value="C:cytosol"/>
    <property type="evidence" value="ECO:0007669"/>
    <property type="project" value="TreeGrafter"/>
</dbReference>
<reference evidence="10" key="1">
    <citation type="journal article" date="2013" name="Nature">
        <title>Pan genome of the phytoplankton Emiliania underpins its global distribution.</title>
        <authorList>
            <person name="Read B.A."/>
            <person name="Kegel J."/>
            <person name="Klute M.J."/>
            <person name="Kuo A."/>
            <person name="Lefebvre S.C."/>
            <person name="Maumus F."/>
            <person name="Mayer C."/>
            <person name="Miller J."/>
            <person name="Monier A."/>
            <person name="Salamov A."/>
            <person name="Young J."/>
            <person name="Aguilar M."/>
            <person name="Claverie J.M."/>
            <person name="Frickenhaus S."/>
            <person name="Gonzalez K."/>
            <person name="Herman E.K."/>
            <person name="Lin Y.C."/>
            <person name="Napier J."/>
            <person name="Ogata H."/>
            <person name="Sarno A.F."/>
            <person name="Shmutz J."/>
            <person name="Schroeder D."/>
            <person name="de Vargas C."/>
            <person name="Verret F."/>
            <person name="von Dassow P."/>
            <person name="Valentin K."/>
            <person name="Van de Peer Y."/>
            <person name="Wheeler G."/>
            <person name="Dacks J.B."/>
            <person name="Delwiche C.F."/>
            <person name="Dyhrman S.T."/>
            <person name="Glockner G."/>
            <person name="John U."/>
            <person name="Richards T."/>
            <person name="Worden A.Z."/>
            <person name="Zhang X."/>
            <person name="Grigoriev I.V."/>
            <person name="Allen A.E."/>
            <person name="Bidle K."/>
            <person name="Borodovsky M."/>
            <person name="Bowler C."/>
            <person name="Brownlee C."/>
            <person name="Cock J.M."/>
            <person name="Elias M."/>
            <person name="Gladyshev V.N."/>
            <person name="Groth M."/>
            <person name="Guda C."/>
            <person name="Hadaegh A."/>
            <person name="Iglesias-Rodriguez M.D."/>
            <person name="Jenkins J."/>
            <person name="Jones B.M."/>
            <person name="Lawson T."/>
            <person name="Leese F."/>
            <person name="Lindquist E."/>
            <person name="Lobanov A."/>
            <person name="Lomsadze A."/>
            <person name="Malik S.B."/>
            <person name="Marsh M.E."/>
            <person name="Mackinder L."/>
            <person name="Mock T."/>
            <person name="Mueller-Roeber B."/>
            <person name="Pagarete A."/>
            <person name="Parker M."/>
            <person name="Probert I."/>
            <person name="Quesneville H."/>
            <person name="Raines C."/>
            <person name="Rensing S.A."/>
            <person name="Riano-Pachon D.M."/>
            <person name="Richier S."/>
            <person name="Rokitta S."/>
            <person name="Shiraiwa Y."/>
            <person name="Soanes D.M."/>
            <person name="van der Giezen M."/>
            <person name="Wahlund T.M."/>
            <person name="Williams B."/>
            <person name="Wilson W."/>
            <person name="Wolfe G."/>
            <person name="Wurch L.L."/>
        </authorList>
    </citation>
    <scope>NUCLEOTIDE SEQUENCE</scope>
</reference>
<dbReference type="Gene3D" id="1.25.40.10">
    <property type="entry name" value="Tetratricopeptide repeat domain"/>
    <property type="match status" value="1"/>
</dbReference>
<dbReference type="PaxDb" id="2903-EOD09444"/>
<dbReference type="PROSITE" id="PS00518">
    <property type="entry name" value="ZF_RING_1"/>
    <property type="match status" value="1"/>
</dbReference>
<dbReference type="SUPFAM" id="SSF48452">
    <property type="entry name" value="TPR-like"/>
    <property type="match status" value="1"/>
</dbReference>
<keyword evidence="2" id="KW-0479">Metal-binding</keyword>
<dbReference type="PANTHER" id="PTHR15067:SF4">
    <property type="entry name" value="E3 UBIQUITIN-PROTEIN LIGASE RNF8"/>
    <property type="match status" value="1"/>
</dbReference>
<dbReference type="GO" id="GO:0061630">
    <property type="term" value="F:ubiquitin protein ligase activity"/>
    <property type="evidence" value="ECO:0007669"/>
    <property type="project" value="TreeGrafter"/>
</dbReference>
<name>A0A0D3IDV9_EMIH1</name>
<dbReference type="InterPro" id="IPR013083">
    <property type="entry name" value="Znf_RING/FYVE/PHD"/>
</dbReference>
<dbReference type="OMA" id="YERAICG"/>
<dbReference type="GO" id="GO:0000151">
    <property type="term" value="C:ubiquitin ligase complex"/>
    <property type="evidence" value="ECO:0007669"/>
    <property type="project" value="TreeGrafter"/>
</dbReference>
<protein>
    <recommendedName>
        <fullName evidence="11">RING-type domain-containing protein</fullName>
    </recommendedName>
</protein>
<dbReference type="InterPro" id="IPR002893">
    <property type="entry name" value="Znf_MYND"/>
</dbReference>
<feature type="domain" description="MYND-type" evidence="8">
    <location>
        <begin position="8"/>
        <end position="45"/>
    </location>
</feature>
<dbReference type="PROSITE" id="PS50089">
    <property type="entry name" value="ZF_RING_2"/>
    <property type="match status" value="1"/>
</dbReference>
<keyword evidence="3 6" id="KW-0863">Zinc-finger</keyword>
<evidence type="ECO:0000256" key="1">
    <source>
        <dbReference type="ARBA" id="ARBA00022679"/>
    </source>
</evidence>
<keyword evidence="10" id="KW-1185">Reference proteome</keyword>
<evidence type="ECO:0000256" key="2">
    <source>
        <dbReference type="ARBA" id="ARBA00022723"/>
    </source>
</evidence>
<dbReference type="RefSeq" id="XP_005761873.1">
    <property type="nucleotide sequence ID" value="XM_005761816.1"/>
</dbReference>
<dbReference type="CDD" id="cd19757">
    <property type="entry name" value="Bbox1"/>
    <property type="match status" value="1"/>
</dbReference>
<dbReference type="InterPro" id="IPR001841">
    <property type="entry name" value="Znf_RING"/>
</dbReference>
<evidence type="ECO:0000259" key="7">
    <source>
        <dbReference type="PROSITE" id="PS50089"/>
    </source>
</evidence>
<evidence type="ECO:0000313" key="9">
    <source>
        <dbReference type="EnsemblProtists" id="EOD09444"/>
    </source>
</evidence>
<dbReference type="KEGG" id="ehx:EMIHUDRAFT_197873"/>
<evidence type="ECO:0008006" key="11">
    <source>
        <dbReference type="Google" id="ProtNLM"/>
    </source>
</evidence>
<dbReference type="SUPFAM" id="SSF144232">
    <property type="entry name" value="HIT/MYND zinc finger-like"/>
    <property type="match status" value="1"/>
</dbReference>
<dbReference type="Pfam" id="PF01753">
    <property type="entry name" value="zf-MYND"/>
    <property type="match status" value="1"/>
</dbReference>
<dbReference type="SMART" id="SM00184">
    <property type="entry name" value="RING"/>
    <property type="match status" value="1"/>
</dbReference>
<dbReference type="AlphaFoldDB" id="A0A0D3IDV9"/>
<evidence type="ECO:0000313" key="10">
    <source>
        <dbReference type="Proteomes" id="UP000013827"/>
    </source>
</evidence>
<dbReference type="InterPro" id="IPR017907">
    <property type="entry name" value="Znf_RING_CS"/>
</dbReference>
<dbReference type="Pfam" id="PF00097">
    <property type="entry name" value="zf-C3HC4"/>
    <property type="match status" value="1"/>
</dbReference>
<dbReference type="Gene3D" id="3.30.40.10">
    <property type="entry name" value="Zinc/RING finger domain, C3HC4 (zinc finger)"/>
    <property type="match status" value="1"/>
</dbReference>
<reference evidence="9" key="2">
    <citation type="submission" date="2024-10" db="UniProtKB">
        <authorList>
            <consortium name="EnsemblProtists"/>
        </authorList>
    </citation>
    <scope>IDENTIFICATION</scope>
</reference>
<feature type="domain" description="RING-type" evidence="7">
    <location>
        <begin position="77"/>
        <end position="118"/>
    </location>
</feature>
<keyword evidence="1" id="KW-0808">Transferase</keyword>
<evidence type="ECO:0000256" key="6">
    <source>
        <dbReference type="PROSITE-ProRule" id="PRU00134"/>
    </source>
</evidence>
<dbReference type="PROSITE" id="PS50865">
    <property type="entry name" value="ZF_MYND_2"/>
    <property type="match status" value="1"/>
</dbReference>
<dbReference type="SUPFAM" id="SSF57850">
    <property type="entry name" value="RING/U-box"/>
    <property type="match status" value="1"/>
</dbReference>